<accession>A0A3S4BA75</accession>
<proteinExistence type="predicted"/>
<evidence type="ECO:0000313" key="5">
    <source>
        <dbReference type="Proteomes" id="UP000289323"/>
    </source>
</evidence>
<feature type="chain" id="PRO_5018707143" evidence="3">
    <location>
        <begin position="23"/>
        <end position="309"/>
    </location>
</feature>
<dbReference type="AlphaFoldDB" id="A0A3S4BA75"/>
<protein>
    <submittedName>
        <fullName evidence="4">Ac5f7ab3-7ca5-4c5e-bc32-3a1189cdcc9c</fullName>
    </submittedName>
</protein>
<dbReference type="EMBL" id="OUUZ01000016">
    <property type="protein sequence ID" value="SPQ26146.1"/>
    <property type="molecule type" value="Genomic_DNA"/>
</dbReference>
<gene>
    <name evidence="4" type="ORF">TT172_LOCUS8565</name>
</gene>
<keyword evidence="2" id="KW-0472">Membrane</keyword>
<keyword evidence="2" id="KW-0812">Transmembrane</keyword>
<feature type="compositionally biased region" description="Polar residues" evidence="1">
    <location>
        <begin position="188"/>
        <end position="204"/>
    </location>
</feature>
<keyword evidence="2" id="KW-1133">Transmembrane helix</keyword>
<sequence length="309" mass="31133">MRRFLAVPAALAALGSVPGALATMQFINPPLFSGPVPASKNQVLVISSTLNIKWTDPPPDKKLSVVLYQLSASQAAAFSGSFGDADRTFEFITHDQVNATSFPWTVATNKDLSYSPLFSIAVWAEGATVTDSATGILNITRPETSTTTSASSASTSTTASASSTSSSPPTTTTSPSKSATTTPTDSAESSSPDTATAQPPSSPALSTGGAIGVGIGVAFAVVALLALGWCAGRRLAARRAAKAAEPPAAAAYYTTAGGGGGGGGGPEMYESAAGPFDGRGNYVDNNKVYYAATATRGELNADSGVYEAP</sequence>
<reference evidence="4 5" key="1">
    <citation type="submission" date="2018-04" db="EMBL/GenBank/DDBJ databases">
        <authorList>
            <person name="Huttner S."/>
            <person name="Dainat J."/>
        </authorList>
    </citation>
    <scope>NUCLEOTIDE SEQUENCE [LARGE SCALE GENOMIC DNA]</scope>
</reference>
<feature type="transmembrane region" description="Helical" evidence="2">
    <location>
        <begin position="209"/>
        <end position="232"/>
    </location>
</feature>
<evidence type="ECO:0000313" key="4">
    <source>
        <dbReference type="EMBL" id="SPQ26146.1"/>
    </source>
</evidence>
<evidence type="ECO:0000256" key="2">
    <source>
        <dbReference type="SAM" id="Phobius"/>
    </source>
</evidence>
<organism evidence="4 5">
    <name type="scientific">Thermothielavioides terrestris</name>
    <dbReference type="NCBI Taxonomy" id="2587410"/>
    <lineage>
        <taxon>Eukaryota</taxon>
        <taxon>Fungi</taxon>
        <taxon>Dikarya</taxon>
        <taxon>Ascomycota</taxon>
        <taxon>Pezizomycotina</taxon>
        <taxon>Sordariomycetes</taxon>
        <taxon>Sordariomycetidae</taxon>
        <taxon>Sordariales</taxon>
        <taxon>Chaetomiaceae</taxon>
        <taxon>Thermothielavioides</taxon>
    </lineage>
</organism>
<feature type="compositionally biased region" description="Low complexity" evidence="1">
    <location>
        <begin position="144"/>
        <end position="187"/>
    </location>
</feature>
<feature type="region of interest" description="Disordered" evidence="1">
    <location>
        <begin position="143"/>
        <end position="204"/>
    </location>
</feature>
<dbReference type="Proteomes" id="UP000289323">
    <property type="component" value="Unassembled WGS sequence"/>
</dbReference>
<keyword evidence="3" id="KW-0732">Signal</keyword>
<feature type="signal peptide" evidence="3">
    <location>
        <begin position="1"/>
        <end position="22"/>
    </location>
</feature>
<evidence type="ECO:0000256" key="1">
    <source>
        <dbReference type="SAM" id="MobiDB-lite"/>
    </source>
</evidence>
<evidence type="ECO:0000256" key="3">
    <source>
        <dbReference type="SAM" id="SignalP"/>
    </source>
</evidence>
<name>A0A3S4BA75_9PEZI</name>